<name>A0A940PDQ6_9ENTE</name>
<protein>
    <submittedName>
        <fullName evidence="1">DUF4177 domain-containing protein</fullName>
    </submittedName>
</protein>
<gene>
    <name evidence="1" type="ORF">I6N95_07920</name>
</gene>
<dbReference type="Pfam" id="PF13783">
    <property type="entry name" value="DUF4177"/>
    <property type="match status" value="1"/>
</dbReference>
<dbReference type="EMBL" id="JAEEGA010000004">
    <property type="protein sequence ID" value="MBP1040928.1"/>
    <property type="molecule type" value="Genomic_DNA"/>
</dbReference>
<dbReference type="AlphaFoldDB" id="A0A940PDQ6"/>
<evidence type="ECO:0000313" key="1">
    <source>
        <dbReference type="EMBL" id="MBP1040928.1"/>
    </source>
</evidence>
<dbReference type="InterPro" id="IPR025234">
    <property type="entry name" value="YjzH-like"/>
</dbReference>
<accession>A0A940PDQ6</accession>
<evidence type="ECO:0000313" key="2">
    <source>
        <dbReference type="Proteomes" id="UP000674938"/>
    </source>
</evidence>
<reference evidence="1" key="1">
    <citation type="submission" date="2020-12" db="EMBL/GenBank/DDBJ databases">
        <title>Vagococcus allomyrinae sp. nov. and Enterococcus lavae sp. nov., isolated from the larvae of Allomyrina dichotoma.</title>
        <authorList>
            <person name="Lee S.D."/>
        </authorList>
    </citation>
    <scope>NUCLEOTIDE SEQUENCE</scope>
    <source>
        <strain evidence="1">BWB3-3</strain>
    </source>
</reference>
<comment type="caution">
    <text evidence="1">The sequence shown here is derived from an EMBL/GenBank/DDBJ whole genome shotgun (WGS) entry which is preliminary data.</text>
</comment>
<dbReference type="RefSeq" id="WP_209526463.1">
    <property type="nucleotide sequence ID" value="NZ_JAEEGA010000004.1"/>
</dbReference>
<sequence>MYEYKSEILETSTKWIKDSANEKDLKLLDDLINSRAQQGWELVTHAYMPNVVATRSAFLITFKKTI</sequence>
<organism evidence="1 2">
    <name type="scientific">Vagococcus allomyrinae</name>
    <dbReference type="NCBI Taxonomy" id="2794353"/>
    <lineage>
        <taxon>Bacteria</taxon>
        <taxon>Bacillati</taxon>
        <taxon>Bacillota</taxon>
        <taxon>Bacilli</taxon>
        <taxon>Lactobacillales</taxon>
        <taxon>Enterococcaceae</taxon>
        <taxon>Vagococcus</taxon>
    </lineage>
</organism>
<dbReference type="Proteomes" id="UP000674938">
    <property type="component" value="Unassembled WGS sequence"/>
</dbReference>
<proteinExistence type="predicted"/>
<keyword evidence="2" id="KW-1185">Reference proteome</keyword>